<dbReference type="SUPFAM" id="SSF50475">
    <property type="entry name" value="FMN-binding split barrel"/>
    <property type="match status" value="1"/>
</dbReference>
<dbReference type="Proteomes" id="UP001143362">
    <property type="component" value="Unassembled WGS sequence"/>
</dbReference>
<evidence type="ECO:0000256" key="1">
    <source>
        <dbReference type="SAM" id="SignalP"/>
    </source>
</evidence>
<accession>A0ABT3TLJ7</accession>
<reference evidence="2" key="1">
    <citation type="submission" date="2019-02" db="EMBL/GenBank/DDBJ databases">
        <authorList>
            <person name="Li S.-H."/>
        </authorList>
    </citation>
    <scope>NUCLEOTIDE SEQUENCE</scope>
    <source>
        <strain evidence="2">IMCC14734</strain>
    </source>
</reference>
<dbReference type="EMBL" id="SHNN01000003">
    <property type="protein sequence ID" value="MCX2982591.1"/>
    <property type="molecule type" value="Genomic_DNA"/>
</dbReference>
<name>A0ABT3TLJ7_9GAMM</name>
<feature type="chain" id="PRO_5045092625" description="DUF2255 family protein" evidence="1">
    <location>
        <begin position="18"/>
        <end position="144"/>
    </location>
</feature>
<dbReference type="RefSeq" id="WP_279246602.1">
    <property type="nucleotide sequence ID" value="NZ_SHNN01000003.1"/>
</dbReference>
<proteinExistence type="predicted"/>
<organism evidence="2 3">
    <name type="scientific">Candidatus Litorirhabdus singularis</name>
    <dbReference type="NCBI Taxonomy" id="2518993"/>
    <lineage>
        <taxon>Bacteria</taxon>
        <taxon>Pseudomonadati</taxon>
        <taxon>Pseudomonadota</taxon>
        <taxon>Gammaproteobacteria</taxon>
        <taxon>Cellvibrionales</taxon>
        <taxon>Halieaceae</taxon>
        <taxon>Candidatus Litorirhabdus</taxon>
    </lineage>
</organism>
<keyword evidence="3" id="KW-1185">Reference proteome</keyword>
<keyword evidence="1" id="KW-0732">Signal</keyword>
<dbReference type="Gene3D" id="2.30.110.10">
    <property type="entry name" value="Electron Transport, Fmn-binding Protein, Chain A"/>
    <property type="match status" value="1"/>
</dbReference>
<sequence length="144" mass="15651">MRILIFGTILALLSACGDPLVMLPGGTLSGTEMAAPEQWAQVPDTVQLETNPGDPYSVNVWAAGVGSNLYVATGEEGSSWSEYMDADPKVRIRMGDSIYRLNATRVTDIAELSAVGAAYITKYDMDPDEDWSATSIVYRLDRRP</sequence>
<dbReference type="PROSITE" id="PS51257">
    <property type="entry name" value="PROKAR_LIPOPROTEIN"/>
    <property type="match status" value="1"/>
</dbReference>
<evidence type="ECO:0000313" key="3">
    <source>
        <dbReference type="Proteomes" id="UP001143362"/>
    </source>
</evidence>
<evidence type="ECO:0008006" key="4">
    <source>
        <dbReference type="Google" id="ProtNLM"/>
    </source>
</evidence>
<gene>
    <name evidence="2" type="ORF">EYC98_17140</name>
</gene>
<protein>
    <recommendedName>
        <fullName evidence="4">DUF2255 family protein</fullName>
    </recommendedName>
</protein>
<evidence type="ECO:0000313" key="2">
    <source>
        <dbReference type="EMBL" id="MCX2982591.1"/>
    </source>
</evidence>
<comment type="caution">
    <text evidence="2">The sequence shown here is derived from an EMBL/GenBank/DDBJ whole genome shotgun (WGS) entry which is preliminary data.</text>
</comment>
<feature type="signal peptide" evidence="1">
    <location>
        <begin position="1"/>
        <end position="17"/>
    </location>
</feature>
<dbReference type="InterPro" id="IPR012349">
    <property type="entry name" value="Split_barrel_FMN-bd"/>
</dbReference>